<name>A0A6H2H8H6_9BURK</name>
<dbReference type="EMBL" id="CP051461">
    <property type="protein sequence ID" value="QJC56181.1"/>
    <property type="molecule type" value="Genomic_DNA"/>
</dbReference>
<dbReference type="Gene3D" id="3.60.40.10">
    <property type="entry name" value="PPM-type phosphatase domain"/>
    <property type="match status" value="1"/>
</dbReference>
<dbReference type="EC" id="3.1.3.3" evidence="3"/>
<dbReference type="SUPFAM" id="SSF81606">
    <property type="entry name" value="PP2C-like"/>
    <property type="match status" value="1"/>
</dbReference>
<dbReference type="PROSITE" id="PS51746">
    <property type="entry name" value="PPM_2"/>
    <property type="match status" value="1"/>
</dbReference>
<gene>
    <name evidence="3" type="primary">rsbU_2</name>
    <name evidence="3" type="ORF">HC248_01483</name>
</gene>
<keyword evidence="1 3" id="KW-0378">Hydrolase</keyword>
<evidence type="ECO:0000313" key="3">
    <source>
        <dbReference type="EMBL" id="QJC56181.1"/>
    </source>
</evidence>
<dbReference type="InterPro" id="IPR036457">
    <property type="entry name" value="PPM-type-like_dom_sf"/>
</dbReference>
<dbReference type="SMART" id="SM00331">
    <property type="entry name" value="PP2C_SIG"/>
    <property type="match status" value="1"/>
</dbReference>
<dbReference type="Gene3D" id="3.30.450.20">
    <property type="entry name" value="PAS domain"/>
    <property type="match status" value="2"/>
</dbReference>
<keyword evidence="4" id="KW-1185">Reference proteome</keyword>
<dbReference type="PANTHER" id="PTHR43156">
    <property type="entry name" value="STAGE II SPORULATION PROTEIN E-RELATED"/>
    <property type="match status" value="1"/>
</dbReference>
<dbReference type="KEGG" id="pvac:HC248_01483"/>
<dbReference type="InterPro" id="IPR001932">
    <property type="entry name" value="PPM-type_phosphatase-like_dom"/>
</dbReference>
<proteinExistence type="predicted"/>
<evidence type="ECO:0000256" key="1">
    <source>
        <dbReference type="ARBA" id="ARBA00022801"/>
    </source>
</evidence>
<dbReference type="AlphaFoldDB" id="A0A6H2H8H6"/>
<dbReference type="GO" id="GO:0016791">
    <property type="term" value="F:phosphatase activity"/>
    <property type="evidence" value="ECO:0007669"/>
    <property type="project" value="TreeGrafter"/>
</dbReference>
<reference evidence="3 4" key="1">
    <citation type="submission" date="2020-04" db="EMBL/GenBank/DDBJ databases">
        <title>Complete genome of a Psychrophilic, Marine, Gas Vacuolate Bacterium Polaromonas vacuolata KCTC 22033T.</title>
        <authorList>
            <person name="Hwang K."/>
            <person name="Kim K.M."/>
        </authorList>
    </citation>
    <scope>NUCLEOTIDE SEQUENCE [LARGE SCALE GENOMIC DNA]</scope>
    <source>
        <strain evidence="3 4">KCTC 22033</strain>
    </source>
</reference>
<dbReference type="Proteomes" id="UP000502041">
    <property type="component" value="Chromosome"/>
</dbReference>
<evidence type="ECO:0000313" key="4">
    <source>
        <dbReference type="Proteomes" id="UP000502041"/>
    </source>
</evidence>
<accession>A0A6H2H8H6</accession>
<protein>
    <submittedName>
        <fullName evidence="3">Phosphoserine phosphatase RsbU</fullName>
        <ecNumber evidence="3">3.1.3.3</ecNumber>
    </submittedName>
</protein>
<dbReference type="InterPro" id="IPR052016">
    <property type="entry name" value="Bact_Sigma-Reg"/>
</dbReference>
<sequence>MEFMLAASAEQLEALRMIAGTPQTANLQDKPACTNQRSPDSRYELSETVNGFNRDEVSDRDNGGNLLGYGSLKQRSAQFYCDVDTAMALNKNLQSMTFNLPHIARVRFVSVHHFELISPWQPAAVLPLEKSIWSNETWQQAQVKANPNRLRFWSQPYFAGEEIGLLAPVSAPVYDIDRFMGVISVDTSLDYLNRDNSEFGYPLGTVSMVDAEGRIMANPKIFKDPLQVREPGQWNQAFNPKTLASIAALNALPNSKTATVGSDIVLRRAFVAAPWQLVFSVPRITLWEKILLDRGGDMLAVLLGLALLMAVTYVVTSREFVSPAAKLVAYLVAESNFRPGPIPLVPQAWRPWFDAIAKAFRESLQLSSLRREIDIAAKLQQSILPRHWPADTRFSLWGTMRAAKDVGGDFYDHFEIDGMRNMVVADVSGKGISAGLFGMLSKTLLRTIAIHSEQGLGAIVEKVNEGLCEDNENCMFVTTLFARYNPKDGSLNYINAGHPPPMLIRQDGQVEWLAPTKGIALGVIEGSIYKQGITRLQPGDLLLMYSDGVTEAINTTEDEFGSNRLADLFKGNVSNSPEEAVMRVLQAVENFAQGAEQSDDITCLALRCAALGENQINMKHESS</sequence>
<dbReference type="PANTHER" id="PTHR43156:SF2">
    <property type="entry name" value="STAGE II SPORULATION PROTEIN E"/>
    <property type="match status" value="1"/>
</dbReference>
<feature type="domain" description="PPM-type phosphatase" evidence="2">
    <location>
        <begin position="393"/>
        <end position="608"/>
    </location>
</feature>
<dbReference type="Pfam" id="PF07228">
    <property type="entry name" value="SpoIIE"/>
    <property type="match status" value="1"/>
</dbReference>
<organism evidence="3 4">
    <name type="scientific">Polaromonas vacuolata</name>
    <dbReference type="NCBI Taxonomy" id="37448"/>
    <lineage>
        <taxon>Bacteria</taxon>
        <taxon>Pseudomonadati</taxon>
        <taxon>Pseudomonadota</taxon>
        <taxon>Betaproteobacteria</taxon>
        <taxon>Burkholderiales</taxon>
        <taxon>Comamonadaceae</taxon>
        <taxon>Polaromonas</taxon>
    </lineage>
</organism>
<evidence type="ECO:0000259" key="2">
    <source>
        <dbReference type="PROSITE" id="PS51746"/>
    </source>
</evidence>